<dbReference type="GO" id="GO:0004643">
    <property type="term" value="F:phosphoribosylaminoimidazolecarboxamide formyltransferase activity"/>
    <property type="evidence" value="ECO:0007669"/>
    <property type="project" value="InterPro"/>
</dbReference>
<dbReference type="PANTHER" id="PTHR11692:SF0">
    <property type="entry name" value="BIFUNCTIONAL PURINE BIOSYNTHESIS PROTEIN ATIC"/>
    <property type="match status" value="1"/>
</dbReference>
<proteinExistence type="predicted"/>
<dbReference type="PANTHER" id="PTHR11692">
    <property type="entry name" value="BIFUNCTIONAL PURINE BIOSYNTHESIS PROTEIN PURH"/>
    <property type="match status" value="1"/>
</dbReference>
<dbReference type="SMART" id="SM00798">
    <property type="entry name" value="AICARFT_IMPCHas"/>
    <property type="match status" value="1"/>
</dbReference>
<evidence type="ECO:0008006" key="2">
    <source>
        <dbReference type="Google" id="ProtNLM"/>
    </source>
</evidence>
<dbReference type="SUPFAM" id="SSF53927">
    <property type="entry name" value="Cytidine deaminase-like"/>
    <property type="match status" value="1"/>
</dbReference>
<organism evidence="1">
    <name type="scientific">marine metagenome</name>
    <dbReference type="NCBI Taxonomy" id="408172"/>
    <lineage>
        <taxon>unclassified sequences</taxon>
        <taxon>metagenomes</taxon>
        <taxon>ecological metagenomes</taxon>
    </lineage>
</organism>
<name>A0A381TNY5_9ZZZZ</name>
<dbReference type="GO" id="GO:0006189">
    <property type="term" value="P:'de novo' IMP biosynthetic process"/>
    <property type="evidence" value="ECO:0007669"/>
    <property type="project" value="TreeGrafter"/>
</dbReference>
<reference evidence="1" key="1">
    <citation type="submission" date="2018-05" db="EMBL/GenBank/DDBJ databases">
        <authorList>
            <person name="Lanie J.A."/>
            <person name="Ng W.-L."/>
            <person name="Kazmierczak K.M."/>
            <person name="Andrzejewski T.M."/>
            <person name="Davidsen T.M."/>
            <person name="Wayne K.J."/>
            <person name="Tettelin H."/>
            <person name="Glass J.I."/>
            <person name="Rusch D."/>
            <person name="Podicherti R."/>
            <person name="Tsui H.-C.T."/>
            <person name="Winkler M.E."/>
        </authorList>
    </citation>
    <scope>NUCLEOTIDE SEQUENCE</scope>
</reference>
<dbReference type="InterPro" id="IPR024050">
    <property type="entry name" value="AICAR_Tfase_insert_dom_sf"/>
</dbReference>
<dbReference type="InterPro" id="IPR002695">
    <property type="entry name" value="PurH-like"/>
</dbReference>
<protein>
    <recommendedName>
        <fullName evidence="2">Phosphoribosylaminoimidazolecarboxamide formyltransferase</fullName>
    </recommendedName>
</protein>
<accession>A0A381TNY5</accession>
<dbReference type="EMBL" id="UINC01004633">
    <property type="protein sequence ID" value="SVA15763.1"/>
    <property type="molecule type" value="Genomic_DNA"/>
</dbReference>
<gene>
    <name evidence="1" type="ORF">METZ01_LOCUS68617</name>
</gene>
<evidence type="ECO:0000313" key="1">
    <source>
        <dbReference type="EMBL" id="SVA15763.1"/>
    </source>
</evidence>
<dbReference type="InterPro" id="IPR024051">
    <property type="entry name" value="AICAR_Tfase_dup_dom_sf"/>
</dbReference>
<dbReference type="InterPro" id="IPR016193">
    <property type="entry name" value="Cytidine_deaminase-like"/>
</dbReference>
<sequence length="400" mass="44379">MASAPHNYLQQFDLKYGCNPHQKPASIHSMKGYDLPFSVLNGQPGYINLLDALNAWQLVQELDEALGLPAATSFKHVSPAGAAVSVALDDTLLEVYDCKKNQELSPLATAYIRARGADPLSSFGDFIALSRKVDLSTAEVVREMVSDGIIAPEFDNDALILLKEKKDGKYLILAADPEFKIPELEFREVAGVGFSQLRNTIKINENTLLTKVVTKNNDFSAEARRDLVLASITLKYTQSNSVAYALDGQIIGIGAGQQSRVDCTKLAGRKVETWFMRQHPKVLNLPFHEQVRNVERINARILFIEGGMTEPELRTWQSQFSRPVEALSPTEKGEWLTKLEGISLSSDAFFPFRDNIDQASKRGVDYVVQPGGSNRDKEVIAATDEYGMVMAFSGIRLFHH</sequence>
<dbReference type="NCBIfam" id="NF005492">
    <property type="entry name" value="PRK07106.1"/>
    <property type="match status" value="1"/>
</dbReference>
<dbReference type="FunFam" id="3.40.140.20:FF:000003">
    <property type="entry name" value="Bifunctional purine biosynthesis protein"/>
    <property type="match status" value="1"/>
</dbReference>
<dbReference type="Pfam" id="PF01808">
    <property type="entry name" value="AICARFT_IMPCHas"/>
    <property type="match status" value="1"/>
</dbReference>
<dbReference type="Gene3D" id="1.10.287.440">
    <property type="match status" value="1"/>
</dbReference>
<dbReference type="GO" id="GO:0003937">
    <property type="term" value="F:IMP cyclohydrolase activity"/>
    <property type="evidence" value="ECO:0007669"/>
    <property type="project" value="InterPro"/>
</dbReference>
<dbReference type="GO" id="GO:0005829">
    <property type="term" value="C:cytosol"/>
    <property type="evidence" value="ECO:0007669"/>
    <property type="project" value="TreeGrafter"/>
</dbReference>
<dbReference type="Gene3D" id="3.40.140.20">
    <property type="match status" value="2"/>
</dbReference>
<dbReference type="AlphaFoldDB" id="A0A381TNY5"/>